<evidence type="ECO:0000313" key="3">
    <source>
        <dbReference type="Proteomes" id="UP000186106"/>
    </source>
</evidence>
<keyword evidence="4" id="KW-1185">Reference proteome</keyword>
<proteinExistence type="predicted"/>
<dbReference type="EMBL" id="FTNZ01000007">
    <property type="protein sequence ID" value="SIS43525.1"/>
    <property type="molecule type" value="Genomic_DNA"/>
</dbReference>
<dbReference type="RefSeq" id="WP_076356436.1">
    <property type="nucleotide sequence ID" value="NZ_CP033926.1"/>
</dbReference>
<name>A0A1N7J2D0_9FLAO</name>
<evidence type="ECO:0000313" key="1">
    <source>
        <dbReference type="EMBL" id="AZB01602.1"/>
    </source>
</evidence>
<dbReference type="AlphaFoldDB" id="A0A1N7J2D0"/>
<dbReference type="STRING" id="112234.SAMN05421768_107213"/>
<dbReference type="Proteomes" id="UP000186106">
    <property type="component" value="Unassembled WGS sequence"/>
</dbReference>
<dbReference type="Proteomes" id="UP000279541">
    <property type="component" value="Chromosome"/>
</dbReference>
<dbReference type="KEGG" id="cjt:EG359_19205"/>
<evidence type="ECO:0000313" key="4">
    <source>
        <dbReference type="Proteomes" id="UP000279541"/>
    </source>
</evidence>
<sequence>MRNFLLIPFLCIYIFSSGQEYKSIRNITGQNCSEIAFEEYQTIKEQYLQHLQKNLESVINRNNNFYIKSKLDSVMAAKSIKDLADLNLEDQKYRYQFNFKYKNYNVYGRSPSSTASNLYSLDILRNNKHLETVDFLTDGGFTVEIYANRYKMQEIYSAKPGKCTYSIMDTYMSNVLVGNSLIDNGQEIVFTDWDKKFKISDDILLKMLPRLFPQAIQIQKQNVKNMLGKDMGSGAILSNDDLKVAYQYLDQISKNFNNDFKDYKKSIQFEKLISNNNTPIWKITYGIVIILNGNTGKILSVYNK</sequence>
<gene>
    <name evidence="1" type="ORF">EG359_19205</name>
    <name evidence="2" type="ORF">SAMN05421768_107213</name>
</gene>
<accession>A0A1N7J2D0</accession>
<dbReference type="OrthoDB" id="10007734at2"/>
<reference evidence="2 3" key="1">
    <citation type="submission" date="2017-01" db="EMBL/GenBank/DDBJ databases">
        <authorList>
            <person name="Mah S.A."/>
            <person name="Swanson W.J."/>
            <person name="Moy G.W."/>
            <person name="Vacquier V.D."/>
        </authorList>
    </citation>
    <scope>NUCLEOTIDE SEQUENCE [LARGE SCALE GENOMIC DNA]</scope>
    <source>
        <strain evidence="2 3">DSM 16927</strain>
    </source>
</reference>
<reference evidence="1 4" key="2">
    <citation type="submission" date="2018-11" db="EMBL/GenBank/DDBJ databases">
        <title>Proposal to divide the Flavobacteriaceae and reorganize its genera based on Amino Acid Identity values calculated from whole genome sequences.</title>
        <authorList>
            <person name="Nicholson A.C."/>
            <person name="Gulvik C.A."/>
            <person name="Whitney A.M."/>
            <person name="Humrighouse B.W."/>
            <person name="Bell M."/>
            <person name="Holmes B."/>
            <person name="Steigerwalt A.G."/>
            <person name="Villarma A."/>
            <person name="Sheth M."/>
            <person name="Batra D."/>
            <person name="Pryor J."/>
            <person name="Bernardet J.-F."/>
            <person name="Hugo C."/>
            <person name="Kampfer P."/>
            <person name="Newman J."/>
            <person name="McQuiston J.R."/>
        </authorList>
    </citation>
    <scope>NUCLEOTIDE SEQUENCE [LARGE SCALE GENOMIC DNA]</scope>
    <source>
        <strain evidence="1 4">DSM 16927</strain>
    </source>
</reference>
<protein>
    <submittedName>
        <fullName evidence="2">Uncharacterized protein</fullName>
    </submittedName>
</protein>
<organism evidence="2 3">
    <name type="scientific">Chryseobacterium joostei</name>
    <dbReference type="NCBI Taxonomy" id="112234"/>
    <lineage>
        <taxon>Bacteria</taxon>
        <taxon>Pseudomonadati</taxon>
        <taxon>Bacteroidota</taxon>
        <taxon>Flavobacteriia</taxon>
        <taxon>Flavobacteriales</taxon>
        <taxon>Weeksellaceae</taxon>
        <taxon>Chryseobacterium group</taxon>
        <taxon>Chryseobacterium</taxon>
    </lineage>
</organism>
<evidence type="ECO:0000313" key="2">
    <source>
        <dbReference type="EMBL" id="SIS43525.1"/>
    </source>
</evidence>
<dbReference type="EMBL" id="CP033926">
    <property type="protein sequence ID" value="AZB01602.1"/>
    <property type="molecule type" value="Genomic_DNA"/>
</dbReference>